<comment type="caution">
    <text evidence="1">The sequence shown here is derived from an EMBL/GenBank/DDBJ whole genome shotgun (WGS) entry which is preliminary data.</text>
</comment>
<keyword evidence="2" id="KW-1185">Reference proteome</keyword>
<sequence>MLLVFQLQRLVDCKPLVRSDVARMKRSENPGWRSRQAKFYGADDGRSGSWGGNLANDATPDSRLRLHPGYELVCALKGLRVFQFQRLVDCKSLVRSEVARMKRSENPGWRSRQAKFYGADDGKSGWWSGDLANDATPDSRLRLHPGYELVCALKGLRVFQFRRLVDCKSLVRSDVARMKRSENPGWRSRQAPFYGADDGKWGWWRGDLANDATPDSRLWLHPGYAPSGSRIVNY</sequence>
<organism evidence="1 2">
    <name type="scientific">Silvimonas terrae</name>
    <dbReference type="NCBI Taxonomy" id="300266"/>
    <lineage>
        <taxon>Bacteria</taxon>
        <taxon>Pseudomonadati</taxon>
        <taxon>Pseudomonadota</taxon>
        <taxon>Betaproteobacteria</taxon>
        <taxon>Neisseriales</taxon>
        <taxon>Chitinibacteraceae</taxon>
        <taxon>Silvimonas</taxon>
    </lineage>
</organism>
<dbReference type="AlphaFoldDB" id="A0A840RBF9"/>
<accession>A0A840RBF9</accession>
<protein>
    <submittedName>
        <fullName evidence="1">Uncharacterized protein</fullName>
    </submittedName>
</protein>
<dbReference type="RefSeq" id="WP_184099059.1">
    <property type="nucleotide sequence ID" value="NZ_JACHHN010000002.1"/>
</dbReference>
<proteinExistence type="predicted"/>
<dbReference type="Proteomes" id="UP000543030">
    <property type="component" value="Unassembled WGS sequence"/>
</dbReference>
<dbReference type="EMBL" id="JACHHN010000002">
    <property type="protein sequence ID" value="MBB5190769.1"/>
    <property type="molecule type" value="Genomic_DNA"/>
</dbReference>
<gene>
    <name evidence="1" type="ORF">HNQ50_001491</name>
</gene>
<name>A0A840RBF9_9NEIS</name>
<evidence type="ECO:0000313" key="2">
    <source>
        <dbReference type="Proteomes" id="UP000543030"/>
    </source>
</evidence>
<evidence type="ECO:0000313" key="1">
    <source>
        <dbReference type="EMBL" id="MBB5190769.1"/>
    </source>
</evidence>
<reference evidence="1 2" key="1">
    <citation type="submission" date="2020-08" db="EMBL/GenBank/DDBJ databases">
        <title>Genomic Encyclopedia of Type Strains, Phase IV (KMG-IV): sequencing the most valuable type-strain genomes for metagenomic binning, comparative biology and taxonomic classification.</title>
        <authorList>
            <person name="Goeker M."/>
        </authorList>
    </citation>
    <scope>NUCLEOTIDE SEQUENCE [LARGE SCALE GENOMIC DNA]</scope>
    <source>
        <strain evidence="1 2">DSM 18233</strain>
    </source>
</reference>